<comment type="caution">
    <text evidence="8">The sequence shown here is derived from an EMBL/GenBank/DDBJ whole genome shotgun (WGS) entry which is preliminary data.</text>
</comment>
<keyword evidence="5" id="KW-0560">Oxidoreductase</keyword>
<dbReference type="PROSITE" id="PS51471">
    <property type="entry name" value="FE2OG_OXY"/>
    <property type="match status" value="1"/>
</dbReference>
<dbReference type="Pfam" id="PF25238">
    <property type="entry name" value="OGFOD2-like"/>
    <property type="match status" value="1"/>
</dbReference>
<dbReference type="AlphaFoldDB" id="A0A8X8CFZ2"/>
<gene>
    <name evidence="8" type="ORF">POTOM_042940</name>
</gene>
<evidence type="ECO:0000256" key="5">
    <source>
        <dbReference type="ARBA" id="ARBA00023002"/>
    </source>
</evidence>
<protein>
    <recommendedName>
        <fullName evidence="7">Fe2OG dioxygenase domain-containing protein</fullName>
    </recommendedName>
</protein>
<keyword evidence="2" id="KW-0479">Metal-binding</keyword>
<comment type="cofactor">
    <cofactor evidence="1">
        <name>L-ascorbate</name>
        <dbReference type="ChEBI" id="CHEBI:38290"/>
    </cofactor>
</comment>
<name>A0A8X8CFZ2_POPTO</name>
<dbReference type="EMBL" id="JAAWWB010000024">
    <property type="protein sequence ID" value="KAG6752900.1"/>
    <property type="molecule type" value="Genomic_DNA"/>
</dbReference>
<dbReference type="SMART" id="SM00702">
    <property type="entry name" value="P4Hc"/>
    <property type="match status" value="1"/>
</dbReference>
<sequence length="534" mass="61781">MSGDRLESPPVTAGGDGVVLQDKKTAPVMVPSQRLRLHPNKDHMPESYEDLQLDFSPSVFRSLEKYLPPNMLSDSREDKVKFMRDILLKYLPHGERTRVMFELTQLRLVNAAECALVVHVQISSRHPSFTFFVLLGVPLAIILGMLKWLCSAYDFCQILENFKILLVTGTKENLLEFLGDWDEFLRISFTPRLGRVPLFWGIDAQKHREYRQKIISHYKPLKRELYSMHPVTFFVPSFMKAINDNTEESLRSIISEPSPGVLTFEMLQPRFCELLVAEVENFEAWVNDTKFRIMRPNTMNKYGAVLDDFGLETMLDKLMDGFIRPISKGDTYVLIPDKLHHMFPGIFFREVGGANLDSHHGFVVEYGKDWDVDLGFHVDDSEVTLNVCLGKQFSGGELFFRGTRCDKHVNTGSKPEEIFDYSHVPGRAVLHLGRHRHGVRATTSGHRINLLLWCRRYFLFLHVNLISHDIRKKNNLVTLQYERLKDSVFREIRKYQKDFSRWCGECAREKKGMQRAFIAATKSELLRQDGESVT</sequence>
<dbReference type="PANTHER" id="PTHR24014:SF4">
    <property type="entry name" value="2-OXOGLUTARATE AND IRON-DEPENDENT OXYGENASE DOMAIN-CONTAINING PROTEIN 2"/>
    <property type="match status" value="1"/>
</dbReference>
<keyword evidence="6" id="KW-0408">Iron</keyword>
<evidence type="ECO:0000313" key="9">
    <source>
        <dbReference type="Proteomes" id="UP000886885"/>
    </source>
</evidence>
<dbReference type="Proteomes" id="UP000886885">
    <property type="component" value="Chromosome 12D"/>
</dbReference>
<dbReference type="GO" id="GO:0051213">
    <property type="term" value="F:dioxygenase activity"/>
    <property type="evidence" value="ECO:0007669"/>
    <property type="project" value="UniProtKB-KW"/>
</dbReference>
<dbReference type="GO" id="GO:0031418">
    <property type="term" value="F:L-ascorbic acid binding"/>
    <property type="evidence" value="ECO:0007669"/>
    <property type="project" value="UniProtKB-KW"/>
</dbReference>
<evidence type="ECO:0000256" key="6">
    <source>
        <dbReference type="ARBA" id="ARBA00023004"/>
    </source>
</evidence>
<evidence type="ECO:0000313" key="8">
    <source>
        <dbReference type="EMBL" id="KAG6752900.1"/>
    </source>
</evidence>
<evidence type="ECO:0000256" key="1">
    <source>
        <dbReference type="ARBA" id="ARBA00001961"/>
    </source>
</evidence>
<reference evidence="8" key="1">
    <citation type="journal article" date="2020" name="bioRxiv">
        <title>Hybrid origin of Populus tomentosa Carr. identified through genome sequencing and phylogenomic analysis.</title>
        <authorList>
            <person name="An X."/>
            <person name="Gao K."/>
            <person name="Chen Z."/>
            <person name="Li J."/>
            <person name="Yang X."/>
            <person name="Yang X."/>
            <person name="Zhou J."/>
            <person name="Guo T."/>
            <person name="Zhao T."/>
            <person name="Huang S."/>
            <person name="Miao D."/>
            <person name="Khan W.U."/>
            <person name="Rao P."/>
            <person name="Ye M."/>
            <person name="Lei B."/>
            <person name="Liao W."/>
            <person name="Wang J."/>
            <person name="Ji L."/>
            <person name="Li Y."/>
            <person name="Guo B."/>
            <person name="Mustafa N.S."/>
            <person name="Li S."/>
            <person name="Yun Q."/>
            <person name="Keller S.R."/>
            <person name="Mao J."/>
            <person name="Zhang R."/>
            <person name="Strauss S.H."/>
        </authorList>
    </citation>
    <scope>NUCLEOTIDE SEQUENCE</scope>
    <source>
        <strain evidence="8">GM15</strain>
        <tissue evidence="8">Leaf</tissue>
    </source>
</reference>
<accession>A0A8X8CFZ2</accession>
<dbReference type="OrthoDB" id="1736837at2759"/>
<keyword evidence="3" id="KW-0847">Vitamin C</keyword>
<feature type="domain" description="Fe2OG dioxygenase" evidence="7">
    <location>
        <begin position="357"/>
        <end position="456"/>
    </location>
</feature>
<dbReference type="PANTHER" id="PTHR24014">
    <property type="entry name" value="2-OXOGLUTARATE AND IRON-DEPENDENT OXYGENASE DOMAIN-CONTAINING PROTEIN 2"/>
    <property type="match status" value="1"/>
</dbReference>
<evidence type="ECO:0000256" key="3">
    <source>
        <dbReference type="ARBA" id="ARBA00022896"/>
    </source>
</evidence>
<dbReference type="InterPro" id="IPR006620">
    <property type="entry name" value="Pro_4_hyd_alph"/>
</dbReference>
<dbReference type="InterPro" id="IPR005123">
    <property type="entry name" value="Oxoglu/Fe-dep_dioxygenase_dom"/>
</dbReference>
<evidence type="ECO:0000256" key="2">
    <source>
        <dbReference type="ARBA" id="ARBA00022723"/>
    </source>
</evidence>
<dbReference type="GO" id="GO:0005506">
    <property type="term" value="F:iron ion binding"/>
    <property type="evidence" value="ECO:0007669"/>
    <property type="project" value="InterPro"/>
</dbReference>
<proteinExistence type="predicted"/>
<keyword evidence="9" id="KW-1185">Reference proteome</keyword>
<keyword evidence="4" id="KW-0223">Dioxygenase</keyword>
<dbReference type="GO" id="GO:0016705">
    <property type="term" value="F:oxidoreductase activity, acting on paired donors, with incorporation or reduction of molecular oxygen"/>
    <property type="evidence" value="ECO:0007669"/>
    <property type="project" value="InterPro"/>
</dbReference>
<evidence type="ECO:0000256" key="4">
    <source>
        <dbReference type="ARBA" id="ARBA00022964"/>
    </source>
</evidence>
<evidence type="ECO:0000259" key="7">
    <source>
        <dbReference type="PROSITE" id="PS51471"/>
    </source>
</evidence>
<organism evidence="8 9">
    <name type="scientific">Populus tomentosa</name>
    <name type="common">Chinese white poplar</name>
    <dbReference type="NCBI Taxonomy" id="118781"/>
    <lineage>
        <taxon>Eukaryota</taxon>
        <taxon>Viridiplantae</taxon>
        <taxon>Streptophyta</taxon>
        <taxon>Embryophyta</taxon>
        <taxon>Tracheophyta</taxon>
        <taxon>Spermatophyta</taxon>
        <taxon>Magnoliopsida</taxon>
        <taxon>eudicotyledons</taxon>
        <taxon>Gunneridae</taxon>
        <taxon>Pentapetalae</taxon>
        <taxon>rosids</taxon>
        <taxon>fabids</taxon>
        <taxon>Malpighiales</taxon>
        <taxon>Salicaceae</taxon>
        <taxon>Saliceae</taxon>
        <taxon>Populus</taxon>
    </lineage>
</organism>